<proteinExistence type="predicted"/>
<organism evidence="1">
    <name type="scientific">Anguilla anguilla</name>
    <name type="common">European freshwater eel</name>
    <name type="synonym">Muraena anguilla</name>
    <dbReference type="NCBI Taxonomy" id="7936"/>
    <lineage>
        <taxon>Eukaryota</taxon>
        <taxon>Metazoa</taxon>
        <taxon>Chordata</taxon>
        <taxon>Craniata</taxon>
        <taxon>Vertebrata</taxon>
        <taxon>Euteleostomi</taxon>
        <taxon>Actinopterygii</taxon>
        <taxon>Neopterygii</taxon>
        <taxon>Teleostei</taxon>
        <taxon>Anguilliformes</taxon>
        <taxon>Anguillidae</taxon>
        <taxon>Anguilla</taxon>
    </lineage>
</organism>
<accession>A0A0E9WBZ1</accession>
<protein>
    <submittedName>
        <fullName evidence="1">Uncharacterized protein</fullName>
    </submittedName>
</protein>
<sequence length="72" mass="8103">MVSQFCVSSFTYQVLSPLVGLLLELVLLLLPEGSHLPEWVHLLGLLQVIPHDPALLLFPQALPPQQFLQLYQ</sequence>
<reference evidence="1" key="2">
    <citation type="journal article" date="2015" name="Fish Shellfish Immunol.">
        <title>Early steps in the European eel (Anguilla anguilla)-Vibrio vulnificus interaction in the gills: Role of the RtxA13 toxin.</title>
        <authorList>
            <person name="Callol A."/>
            <person name="Pajuelo D."/>
            <person name="Ebbesson L."/>
            <person name="Teles M."/>
            <person name="MacKenzie S."/>
            <person name="Amaro C."/>
        </authorList>
    </citation>
    <scope>NUCLEOTIDE SEQUENCE</scope>
</reference>
<dbReference type="AlphaFoldDB" id="A0A0E9WBZ1"/>
<name>A0A0E9WBZ1_ANGAN</name>
<dbReference type="EMBL" id="GBXM01020668">
    <property type="protein sequence ID" value="JAH87909.1"/>
    <property type="molecule type" value="Transcribed_RNA"/>
</dbReference>
<reference evidence="1" key="1">
    <citation type="submission" date="2014-11" db="EMBL/GenBank/DDBJ databases">
        <authorList>
            <person name="Amaro Gonzalez C."/>
        </authorList>
    </citation>
    <scope>NUCLEOTIDE SEQUENCE</scope>
</reference>
<evidence type="ECO:0000313" key="1">
    <source>
        <dbReference type="EMBL" id="JAH87909.1"/>
    </source>
</evidence>